<dbReference type="RefSeq" id="WP_075061462.1">
    <property type="nucleotide sequence ID" value="NZ_LGCL01000013.1"/>
</dbReference>
<evidence type="ECO:0000256" key="2">
    <source>
        <dbReference type="SAM" id="Phobius"/>
    </source>
</evidence>
<evidence type="ECO:0000313" key="4">
    <source>
        <dbReference type="Proteomes" id="UP000050417"/>
    </source>
</evidence>
<dbReference type="OrthoDB" id="7064342at2"/>
<dbReference type="AlphaFoldDB" id="A0A0P6Y3A8"/>
<dbReference type="Pfam" id="PF20108">
    <property type="entry name" value="DUF6498"/>
    <property type="match status" value="1"/>
</dbReference>
<keyword evidence="2" id="KW-1133">Transmembrane helix</keyword>
<dbReference type="InterPro" id="IPR011990">
    <property type="entry name" value="TPR-like_helical_dom_sf"/>
</dbReference>
<feature type="repeat" description="TPR" evidence="1">
    <location>
        <begin position="24"/>
        <end position="57"/>
    </location>
</feature>
<comment type="caution">
    <text evidence="3">The sequence shown here is derived from an EMBL/GenBank/DDBJ whole genome shotgun (WGS) entry which is preliminary data.</text>
</comment>
<feature type="transmembrane region" description="Helical" evidence="2">
    <location>
        <begin position="261"/>
        <end position="280"/>
    </location>
</feature>
<organism evidence="3 4">
    <name type="scientific">Ornatilinea apprima</name>
    <dbReference type="NCBI Taxonomy" id="1134406"/>
    <lineage>
        <taxon>Bacteria</taxon>
        <taxon>Bacillati</taxon>
        <taxon>Chloroflexota</taxon>
        <taxon>Anaerolineae</taxon>
        <taxon>Anaerolineales</taxon>
        <taxon>Anaerolineaceae</taxon>
        <taxon>Ornatilinea</taxon>
    </lineage>
</organism>
<protein>
    <submittedName>
        <fullName evidence="3">Uncharacterized protein</fullName>
    </submittedName>
</protein>
<feature type="transmembrane region" description="Helical" evidence="2">
    <location>
        <begin position="286"/>
        <end position="305"/>
    </location>
</feature>
<evidence type="ECO:0000256" key="1">
    <source>
        <dbReference type="PROSITE-ProRule" id="PRU00339"/>
    </source>
</evidence>
<feature type="transmembrane region" description="Helical" evidence="2">
    <location>
        <begin position="126"/>
        <end position="146"/>
    </location>
</feature>
<dbReference type="InterPro" id="IPR019734">
    <property type="entry name" value="TPR_rpt"/>
</dbReference>
<proteinExistence type="predicted"/>
<sequence>MPAKKLPPQYQSLVYQVKRDPANADAWEALGDRLSEAGDTRRAEECYRRVLALRPDDLEARISYQHLQTGGAGDSLNGVDALVSGLEKLSLDHLPLWFQVFLAFFSFLVTLMLARLQNWQTTDLVWSLWISSLTLGYAYLLTGIAAKALRGGMGLDASPGGKVIQELAPAPLRWSLSIGGALFTLAFFTIHFGMFHLVHSVFLNQFFPLVRESGGFPNVFEFIRVCIVNYWPVILLSALSQLPNFIRAAETQQDRMLMMPYLNVVKMHLSIFVFAGLSALQVSSAALAYLLVLYFFPFGALATLFKRPKPAPENA</sequence>
<gene>
    <name evidence="3" type="ORF">ADN00_02950</name>
</gene>
<keyword evidence="4" id="KW-1185">Reference proteome</keyword>
<keyword evidence="2" id="KW-0812">Transmembrane</keyword>
<dbReference type="Gene3D" id="1.25.40.10">
    <property type="entry name" value="Tetratricopeptide repeat domain"/>
    <property type="match status" value="1"/>
</dbReference>
<dbReference type="EMBL" id="LGCL01000013">
    <property type="protein sequence ID" value="KPL79398.1"/>
    <property type="molecule type" value="Genomic_DNA"/>
</dbReference>
<dbReference type="SUPFAM" id="SSF48452">
    <property type="entry name" value="TPR-like"/>
    <property type="match status" value="1"/>
</dbReference>
<evidence type="ECO:0000313" key="3">
    <source>
        <dbReference type="EMBL" id="KPL79398.1"/>
    </source>
</evidence>
<reference evidence="3 4" key="1">
    <citation type="submission" date="2015-07" db="EMBL/GenBank/DDBJ databases">
        <title>Genome sequence of Ornatilinea apprima DSM 23815.</title>
        <authorList>
            <person name="Hemp J."/>
            <person name="Ward L.M."/>
            <person name="Pace L.A."/>
            <person name="Fischer W.W."/>
        </authorList>
    </citation>
    <scope>NUCLEOTIDE SEQUENCE [LARGE SCALE GENOMIC DNA]</scope>
    <source>
        <strain evidence="3 4">P3M-1</strain>
    </source>
</reference>
<dbReference type="InterPro" id="IPR045466">
    <property type="entry name" value="DUF6498"/>
</dbReference>
<dbReference type="PROSITE" id="PS50005">
    <property type="entry name" value="TPR"/>
    <property type="match status" value="1"/>
</dbReference>
<dbReference type="Pfam" id="PF13428">
    <property type="entry name" value="TPR_14"/>
    <property type="match status" value="1"/>
</dbReference>
<feature type="transmembrane region" description="Helical" evidence="2">
    <location>
        <begin position="96"/>
        <end position="114"/>
    </location>
</feature>
<accession>A0A0P6Y3A8</accession>
<dbReference type="Proteomes" id="UP000050417">
    <property type="component" value="Unassembled WGS sequence"/>
</dbReference>
<feature type="transmembrane region" description="Helical" evidence="2">
    <location>
        <begin position="222"/>
        <end position="240"/>
    </location>
</feature>
<dbReference type="STRING" id="1134406.ADN00_02950"/>
<keyword evidence="2" id="KW-0472">Membrane</keyword>
<keyword evidence="1" id="KW-0802">TPR repeat</keyword>
<name>A0A0P6Y3A8_9CHLR</name>
<feature type="transmembrane region" description="Helical" evidence="2">
    <location>
        <begin position="181"/>
        <end position="202"/>
    </location>
</feature>